<reference evidence="1" key="1">
    <citation type="submission" date="2021-02" db="EMBL/GenBank/DDBJ databases">
        <authorList>
            <person name="Dougan E. K."/>
            <person name="Rhodes N."/>
            <person name="Thang M."/>
            <person name="Chan C."/>
        </authorList>
    </citation>
    <scope>NUCLEOTIDE SEQUENCE</scope>
</reference>
<protein>
    <submittedName>
        <fullName evidence="1">Uncharacterized protein</fullName>
    </submittedName>
</protein>
<dbReference type="AlphaFoldDB" id="A0A812Q8C7"/>
<proteinExistence type="predicted"/>
<dbReference type="OrthoDB" id="10286029at2759"/>
<name>A0A812Q8C7_9DINO</name>
<keyword evidence="2" id="KW-1185">Reference proteome</keyword>
<dbReference type="EMBL" id="CAJNJA010016860">
    <property type="protein sequence ID" value="CAE7389957.1"/>
    <property type="molecule type" value="Genomic_DNA"/>
</dbReference>
<dbReference type="Proteomes" id="UP000601435">
    <property type="component" value="Unassembled WGS sequence"/>
</dbReference>
<dbReference type="Gene3D" id="3.80.10.10">
    <property type="entry name" value="Ribonuclease Inhibitor"/>
    <property type="match status" value="1"/>
</dbReference>
<sequence>MDALNAASRARSTLRVPGLLFPLRDAAVASLADALGGLARVRELTVHLASTGAGEAGARGVADALRKLPTLEKLVVNLSANELGVEVTRELRVCLEAMKAPQLRVENWRALPRYLEPMGSTLLWKLANSLFHS</sequence>
<comment type="caution">
    <text evidence="1">The sequence shown here is derived from an EMBL/GenBank/DDBJ whole genome shotgun (WGS) entry which is preliminary data.</text>
</comment>
<dbReference type="SUPFAM" id="SSF52047">
    <property type="entry name" value="RNI-like"/>
    <property type="match status" value="1"/>
</dbReference>
<evidence type="ECO:0000313" key="1">
    <source>
        <dbReference type="EMBL" id="CAE7389957.1"/>
    </source>
</evidence>
<dbReference type="InterPro" id="IPR032675">
    <property type="entry name" value="LRR_dom_sf"/>
</dbReference>
<organism evidence="1 2">
    <name type="scientific">Symbiodinium necroappetens</name>
    <dbReference type="NCBI Taxonomy" id="1628268"/>
    <lineage>
        <taxon>Eukaryota</taxon>
        <taxon>Sar</taxon>
        <taxon>Alveolata</taxon>
        <taxon>Dinophyceae</taxon>
        <taxon>Suessiales</taxon>
        <taxon>Symbiodiniaceae</taxon>
        <taxon>Symbiodinium</taxon>
    </lineage>
</organism>
<gene>
    <name evidence="1" type="ORF">SNEC2469_LOCUS10589</name>
</gene>
<accession>A0A812Q8C7</accession>
<evidence type="ECO:0000313" key="2">
    <source>
        <dbReference type="Proteomes" id="UP000601435"/>
    </source>
</evidence>